<evidence type="ECO:0000256" key="6">
    <source>
        <dbReference type="ARBA" id="ARBA00023136"/>
    </source>
</evidence>
<dbReference type="STRING" id="868131.MSWAN_0511"/>
<feature type="transmembrane region" description="Helical" evidence="8">
    <location>
        <begin position="41"/>
        <end position="60"/>
    </location>
</feature>
<protein>
    <submittedName>
        <fullName evidence="9">MATE efflux family protein</fullName>
    </submittedName>
</protein>
<evidence type="ECO:0000256" key="4">
    <source>
        <dbReference type="ARBA" id="ARBA00022692"/>
    </source>
</evidence>
<comment type="subcellular location">
    <subcellularLocation>
        <location evidence="1">Cell membrane</location>
        <topology evidence="1">Multi-pass membrane protein</topology>
    </subcellularLocation>
</comment>
<keyword evidence="4 8" id="KW-0812">Transmembrane</keyword>
<dbReference type="GeneID" id="10667998"/>
<dbReference type="NCBIfam" id="TIGR00797">
    <property type="entry name" value="matE"/>
    <property type="match status" value="1"/>
</dbReference>
<feature type="transmembrane region" description="Helical" evidence="8">
    <location>
        <begin position="298"/>
        <end position="319"/>
    </location>
</feature>
<evidence type="ECO:0000313" key="9">
    <source>
        <dbReference type="EMBL" id="AEG17550.1"/>
    </source>
</evidence>
<dbReference type="Proteomes" id="UP000009231">
    <property type="component" value="Chromosome"/>
</dbReference>
<feature type="region of interest" description="Disordered" evidence="7">
    <location>
        <begin position="1"/>
        <end position="23"/>
    </location>
</feature>
<dbReference type="PANTHER" id="PTHR43549">
    <property type="entry name" value="MULTIDRUG RESISTANCE PROTEIN YPNP-RELATED"/>
    <property type="match status" value="1"/>
</dbReference>
<evidence type="ECO:0000313" key="10">
    <source>
        <dbReference type="Proteomes" id="UP000009231"/>
    </source>
</evidence>
<keyword evidence="10" id="KW-1185">Reference proteome</keyword>
<dbReference type="InterPro" id="IPR052031">
    <property type="entry name" value="Membrane_Transporter-Flippase"/>
</dbReference>
<evidence type="ECO:0000256" key="3">
    <source>
        <dbReference type="ARBA" id="ARBA00022475"/>
    </source>
</evidence>
<feature type="transmembrane region" description="Helical" evidence="8">
    <location>
        <begin position="110"/>
        <end position="132"/>
    </location>
</feature>
<feature type="transmembrane region" description="Helical" evidence="8">
    <location>
        <begin position="437"/>
        <end position="457"/>
    </location>
</feature>
<feature type="transmembrane region" description="Helical" evidence="8">
    <location>
        <begin position="152"/>
        <end position="173"/>
    </location>
</feature>
<feature type="transmembrane region" description="Helical" evidence="8">
    <location>
        <begin position="339"/>
        <end position="364"/>
    </location>
</feature>
<reference evidence="9 10" key="1">
    <citation type="journal article" date="2014" name="Int. J. Syst. Evol. Microbiol.">
        <title>Methanobacterium paludis sp. nov. and a novel strain of Methanobacterium lacus isolated from northern peatlands.</title>
        <authorList>
            <person name="Cadillo-Quiroz H."/>
            <person name="Brauer S.L."/>
            <person name="Goodson N."/>
            <person name="Yavitt J.B."/>
            <person name="Zinder S.H."/>
        </authorList>
    </citation>
    <scope>NUCLEOTIDE SEQUENCE [LARGE SCALE GENOMIC DNA]</scope>
    <source>
        <strain evidence="10">DSM 25820 / JCM 18151 / SWAN1</strain>
    </source>
</reference>
<gene>
    <name evidence="9" type="ordered locus">MSWAN_0511</name>
</gene>
<name>F6D4R5_METPW</name>
<dbReference type="eggNOG" id="arCOG01731">
    <property type="taxonomic scope" value="Archaea"/>
</dbReference>
<dbReference type="GO" id="GO:0005886">
    <property type="term" value="C:plasma membrane"/>
    <property type="evidence" value="ECO:0007669"/>
    <property type="project" value="UniProtKB-SubCell"/>
</dbReference>
<feature type="compositionally biased region" description="Polar residues" evidence="7">
    <location>
        <begin position="1"/>
        <end position="14"/>
    </location>
</feature>
<dbReference type="HOGENOM" id="CLU_012893_0_1_2"/>
<dbReference type="OrthoDB" id="214119at2157"/>
<dbReference type="EMBL" id="CP002772">
    <property type="protein sequence ID" value="AEG17550.1"/>
    <property type="molecule type" value="Genomic_DNA"/>
</dbReference>
<dbReference type="KEGG" id="mew:MSWAN_0511"/>
<feature type="transmembrane region" description="Helical" evidence="8">
    <location>
        <begin position="66"/>
        <end position="89"/>
    </location>
</feature>
<evidence type="ECO:0000256" key="1">
    <source>
        <dbReference type="ARBA" id="ARBA00004651"/>
    </source>
</evidence>
<dbReference type="PIRSF" id="PIRSF006603">
    <property type="entry name" value="DinF"/>
    <property type="match status" value="1"/>
</dbReference>
<dbReference type="GO" id="GO:0042910">
    <property type="term" value="F:xenobiotic transmembrane transporter activity"/>
    <property type="evidence" value="ECO:0007669"/>
    <property type="project" value="InterPro"/>
</dbReference>
<dbReference type="AlphaFoldDB" id="F6D4R5"/>
<feature type="transmembrane region" description="Helical" evidence="8">
    <location>
        <begin position="211"/>
        <end position="231"/>
    </location>
</feature>
<keyword evidence="3" id="KW-1003">Cell membrane</keyword>
<proteinExistence type="predicted"/>
<accession>F6D4R5</accession>
<keyword evidence="6 8" id="KW-0472">Membrane</keyword>
<evidence type="ECO:0000256" key="7">
    <source>
        <dbReference type="SAM" id="MobiDB-lite"/>
    </source>
</evidence>
<evidence type="ECO:0000256" key="8">
    <source>
        <dbReference type="SAM" id="Phobius"/>
    </source>
</evidence>
<keyword evidence="2" id="KW-0813">Transport</keyword>
<evidence type="ECO:0000256" key="2">
    <source>
        <dbReference type="ARBA" id="ARBA00022448"/>
    </source>
</evidence>
<dbReference type="CDD" id="cd13147">
    <property type="entry name" value="MATE_MJ0709_like"/>
    <property type="match status" value="1"/>
</dbReference>
<dbReference type="InterPro" id="IPR048279">
    <property type="entry name" value="MdtK-like"/>
</dbReference>
<feature type="transmembrane region" description="Helical" evidence="8">
    <location>
        <begin position="266"/>
        <end position="292"/>
    </location>
</feature>
<feature type="transmembrane region" description="Helical" evidence="8">
    <location>
        <begin position="409"/>
        <end position="431"/>
    </location>
</feature>
<dbReference type="RefSeq" id="WP_013825052.1">
    <property type="nucleotide sequence ID" value="NC_015574.1"/>
</dbReference>
<keyword evidence="5 8" id="KW-1133">Transmembrane helix</keyword>
<feature type="transmembrane region" description="Helical" evidence="8">
    <location>
        <begin position="370"/>
        <end position="388"/>
    </location>
</feature>
<sequence length="471" mass="49986">MQKNEPSKPNQNSPPGDDKTEGVTLITGDPKRAIIKLSGPMIVSMILMTLYNLVNAIWVAGLGGDALAAVGFVTPLFMILIGLSNGLGAGAGSAIARYIGADNKTCANNAAMHTLIITVAISIVLTVLLLVFLKPILMLLGAGSTIDLAVQFGQVTFGGTILMLFTGAAYGVLRAEGDAKRTMYAMAVSSVLNMILDPILIYWAGWGISGAAWGTVISMALVSVVILYWFFVKKDTYVSFSFKDFVPDRKVTKNILNVGLPASAEFFAMSVVAGVLNGILVIVAGTDAVAVYSAGWRVVMMATMPIIAIGTATITVAGVSYGSRRYENISIAHKYSIKVGLIIAAITSVLTFIFAPYIAMIFAYTPQSAPLAPTIAAFLQVMCFFYIFMPPGVMSGSVFQGVGKGMTSLTLTLLRNLAFIVVFAYILAITFGLGQQGVWWGIVAGDIAGSAVAYTWAHTYISRLRRSLDPN</sequence>
<dbReference type="PANTHER" id="PTHR43549:SF2">
    <property type="entry name" value="MULTIDRUG RESISTANCE PROTEIN NORM-RELATED"/>
    <property type="match status" value="1"/>
</dbReference>
<organism evidence="9 10">
    <name type="scientific">Methanobacterium paludis (strain DSM 25820 / JCM 18151 / SWAN1)</name>
    <dbReference type="NCBI Taxonomy" id="868131"/>
    <lineage>
        <taxon>Archaea</taxon>
        <taxon>Methanobacteriati</taxon>
        <taxon>Methanobacteriota</taxon>
        <taxon>Methanomada group</taxon>
        <taxon>Methanobacteria</taxon>
        <taxon>Methanobacteriales</taxon>
        <taxon>Methanobacteriaceae</taxon>
        <taxon>Methanobacterium</taxon>
    </lineage>
</organism>
<dbReference type="GO" id="GO:0015297">
    <property type="term" value="F:antiporter activity"/>
    <property type="evidence" value="ECO:0007669"/>
    <property type="project" value="InterPro"/>
</dbReference>
<feature type="transmembrane region" description="Helical" evidence="8">
    <location>
        <begin position="185"/>
        <end position="205"/>
    </location>
</feature>
<dbReference type="InterPro" id="IPR002528">
    <property type="entry name" value="MATE_fam"/>
</dbReference>
<evidence type="ECO:0000256" key="5">
    <source>
        <dbReference type="ARBA" id="ARBA00022989"/>
    </source>
</evidence>
<dbReference type="Pfam" id="PF01554">
    <property type="entry name" value="MatE"/>
    <property type="match status" value="2"/>
</dbReference>